<comment type="caution">
    <text evidence="2">The sequence shown here is derived from an EMBL/GenBank/DDBJ whole genome shotgun (WGS) entry which is preliminary data.</text>
</comment>
<feature type="compositionally biased region" description="Basic and acidic residues" evidence="1">
    <location>
        <begin position="13"/>
        <end position="22"/>
    </location>
</feature>
<feature type="region of interest" description="Disordered" evidence="1">
    <location>
        <begin position="1"/>
        <end position="22"/>
    </location>
</feature>
<proteinExistence type="predicted"/>
<evidence type="ECO:0000256" key="1">
    <source>
        <dbReference type="SAM" id="MobiDB-lite"/>
    </source>
</evidence>
<accession>A0ABS3UD82</accession>
<gene>
    <name evidence="2" type="ORF">J5X75_04250</name>
</gene>
<protein>
    <submittedName>
        <fullName evidence="2">Uncharacterized protein</fullName>
    </submittedName>
</protein>
<sequence>MPGRDGSAYGHRSVIDHRGTRDQDRILAEGMADGSPMECTRQALRATGYYIDPEFWDGEAKTCCPPNPGI</sequence>
<evidence type="ECO:0000313" key="3">
    <source>
        <dbReference type="Proteomes" id="UP000679690"/>
    </source>
</evidence>
<dbReference type="RefSeq" id="WP_208466171.1">
    <property type="nucleotide sequence ID" value="NZ_JAGFNS010000002.1"/>
</dbReference>
<organism evidence="2 3">
    <name type="scientific">Actinoplanes flavus</name>
    <dbReference type="NCBI Taxonomy" id="2820290"/>
    <lineage>
        <taxon>Bacteria</taxon>
        <taxon>Bacillati</taxon>
        <taxon>Actinomycetota</taxon>
        <taxon>Actinomycetes</taxon>
        <taxon>Micromonosporales</taxon>
        <taxon>Micromonosporaceae</taxon>
        <taxon>Actinoplanes</taxon>
    </lineage>
</organism>
<name>A0ABS3UD82_9ACTN</name>
<reference evidence="2 3" key="1">
    <citation type="submission" date="2021-03" db="EMBL/GenBank/DDBJ databases">
        <title>Actinoplanes flavus sp. nov., a novel actinomycete isolated from Coconut Palm rhizosphere soil.</title>
        <authorList>
            <person name="Luo X."/>
        </authorList>
    </citation>
    <scope>NUCLEOTIDE SEQUENCE [LARGE SCALE GENOMIC DNA]</scope>
    <source>
        <strain evidence="2 3">NEAU-H7</strain>
    </source>
</reference>
<keyword evidence="3" id="KW-1185">Reference proteome</keyword>
<dbReference type="Proteomes" id="UP000679690">
    <property type="component" value="Unassembled WGS sequence"/>
</dbReference>
<evidence type="ECO:0000313" key="2">
    <source>
        <dbReference type="EMBL" id="MBO3736730.1"/>
    </source>
</evidence>
<dbReference type="EMBL" id="JAGFNS010000002">
    <property type="protein sequence ID" value="MBO3736730.1"/>
    <property type="molecule type" value="Genomic_DNA"/>
</dbReference>